<dbReference type="Gene3D" id="3.40.50.300">
    <property type="entry name" value="P-loop containing nucleotide triphosphate hydrolases"/>
    <property type="match status" value="1"/>
</dbReference>
<keyword evidence="1" id="KW-0175">Coiled coil</keyword>
<protein>
    <submittedName>
        <fullName evidence="2">GTPase of uncharacterized function family protein</fullName>
    </submittedName>
</protein>
<feature type="coiled-coil region" evidence="1">
    <location>
        <begin position="99"/>
        <end position="133"/>
    </location>
</feature>
<dbReference type="AlphaFoldDB" id="A0A377J553"/>
<dbReference type="InterPro" id="IPR027417">
    <property type="entry name" value="P-loop_NTPase"/>
</dbReference>
<evidence type="ECO:0000313" key="3">
    <source>
        <dbReference type="Proteomes" id="UP000254841"/>
    </source>
</evidence>
<dbReference type="EMBL" id="UGHV01000001">
    <property type="protein sequence ID" value="STO97435.1"/>
    <property type="molecule type" value="Genomic_DNA"/>
</dbReference>
<proteinExistence type="predicted"/>
<accession>A0A377J553</accession>
<dbReference type="Proteomes" id="UP000254841">
    <property type="component" value="Unassembled WGS sequence"/>
</dbReference>
<evidence type="ECO:0000313" key="2">
    <source>
        <dbReference type="EMBL" id="STO97435.1"/>
    </source>
</evidence>
<organism evidence="2 3">
    <name type="scientific">Helicobacter canis</name>
    <dbReference type="NCBI Taxonomy" id="29419"/>
    <lineage>
        <taxon>Bacteria</taxon>
        <taxon>Pseudomonadati</taxon>
        <taxon>Campylobacterota</taxon>
        <taxon>Epsilonproteobacteria</taxon>
        <taxon>Campylobacterales</taxon>
        <taxon>Helicobacteraceae</taxon>
        <taxon>Helicobacter</taxon>
    </lineage>
</organism>
<evidence type="ECO:0000256" key="1">
    <source>
        <dbReference type="SAM" id="Coils"/>
    </source>
</evidence>
<gene>
    <name evidence="2" type="ORF">NCTC12410_01266</name>
</gene>
<reference evidence="2 3" key="1">
    <citation type="submission" date="2018-06" db="EMBL/GenBank/DDBJ databases">
        <authorList>
            <consortium name="Pathogen Informatics"/>
            <person name="Doyle S."/>
        </authorList>
    </citation>
    <scope>NUCLEOTIDE SEQUENCE [LARGE SCALE GENOMIC DNA]</scope>
    <source>
        <strain evidence="2 3">NCTC12410</strain>
    </source>
</reference>
<dbReference type="RefSeq" id="WP_115011668.1">
    <property type="nucleotide sequence ID" value="NZ_UGHV01000001.1"/>
</dbReference>
<name>A0A377J553_9HELI</name>
<sequence length="491" mass="55024">MSEKEIFDFIHKQVNALSPLLFECDKQKLQESKRLFDTFVSTLSEQTREQTTQKDIFTIALCALCSQSHKAKATLLEALRIHFKEPSKRKQQEQFISRYTHLQERIKAMKALMQKARKQLEDIRLELENLTQQYILECARFWGKMKSSLGLSKTKKLIINTACKQARAQRALLSFAQIDIYTQARRVALPELMRICDGANITLDSTQETATYSTTLNGKNLQLIDIPSFIDEKNLSKETARALQQAHCVLLIVSDIITDSTLKAIKQGLNKQSQVYVLLDKSATSNTLKPIANGTSPQEKAVIQKLKDSLAQSYAGARSIYTLPALLSQASCLIASHDLNAATQGRDNLPTQEIQDHFLSPYKDSCNDSKPCQKQRLSDDSGFSDLAAFLASIIDSRASTQQACDNAYALLQELAKVVDKIASNYEEFYIVSTHSALDQSFLPLQEVDRLSRMISYGLIAPITQIQEQIHSTISSYAKQLPPSPTLTANST</sequence>